<dbReference type="AlphaFoldDB" id="A0A1I8NQW3"/>
<keyword evidence="3" id="KW-0813">Transport</keyword>
<feature type="transmembrane region" description="Helical" evidence="13">
    <location>
        <begin position="117"/>
        <end position="139"/>
    </location>
</feature>
<evidence type="ECO:0000256" key="11">
    <source>
        <dbReference type="ARBA" id="ARBA00054632"/>
    </source>
</evidence>
<dbReference type="PROSITE" id="PS50850">
    <property type="entry name" value="MFS"/>
    <property type="match status" value="1"/>
</dbReference>
<feature type="transmembrane region" description="Helical" evidence="13">
    <location>
        <begin position="348"/>
        <end position="370"/>
    </location>
</feature>
<evidence type="ECO:0000256" key="2">
    <source>
        <dbReference type="ARBA" id="ARBA00008586"/>
    </source>
</evidence>
<keyword evidence="16" id="KW-1185">Reference proteome</keyword>
<dbReference type="InterPro" id="IPR050382">
    <property type="entry name" value="MFS_Na/Anion_cotransporter"/>
</dbReference>
<keyword evidence="6 13" id="KW-1133">Transmembrane helix</keyword>
<comment type="similarity">
    <text evidence="2">Belongs to the major facilitator superfamily. Sodium/anion cotransporter family.</text>
</comment>
<organism evidence="15 16">
    <name type="scientific">Stomoxys calcitrans</name>
    <name type="common">Stable fly</name>
    <name type="synonym">Conops calcitrans</name>
    <dbReference type="NCBI Taxonomy" id="35570"/>
    <lineage>
        <taxon>Eukaryota</taxon>
        <taxon>Metazoa</taxon>
        <taxon>Ecdysozoa</taxon>
        <taxon>Arthropoda</taxon>
        <taxon>Hexapoda</taxon>
        <taxon>Insecta</taxon>
        <taxon>Pterygota</taxon>
        <taxon>Neoptera</taxon>
        <taxon>Endopterygota</taxon>
        <taxon>Diptera</taxon>
        <taxon>Brachycera</taxon>
        <taxon>Muscomorpha</taxon>
        <taxon>Muscoidea</taxon>
        <taxon>Muscidae</taxon>
        <taxon>Stomoxys</taxon>
    </lineage>
</organism>
<dbReference type="SUPFAM" id="SSF103473">
    <property type="entry name" value="MFS general substrate transporter"/>
    <property type="match status" value="1"/>
</dbReference>
<dbReference type="Pfam" id="PF07690">
    <property type="entry name" value="MFS_1"/>
    <property type="match status" value="1"/>
</dbReference>
<evidence type="ECO:0000256" key="4">
    <source>
        <dbReference type="ARBA" id="ARBA00022692"/>
    </source>
</evidence>
<gene>
    <name evidence="15" type="primary">106091530</name>
</gene>
<dbReference type="Proteomes" id="UP000095300">
    <property type="component" value="Unassembled WGS sequence"/>
</dbReference>
<comment type="subcellular location">
    <subcellularLocation>
        <location evidence="1">Membrane</location>
        <topology evidence="1">Multi-pass membrane protein</topology>
    </subcellularLocation>
</comment>
<evidence type="ECO:0000256" key="9">
    <source>
        <dbReference type="ARBA" id="ARBA00023136"/>
    </source>
</evidence>
<sequence length="483" mass="53688">MDTEPKRKGYIMGMRYIQATLLFIALVAMYFSRVNVGVAVVAMTNAETTNPNFPEFDWSEKQISYILSSFYWGFCVTQLPGGVLCKKYGSKLIMGLAIFCSGVLSVLTPFSVNWGGWKSLCVIRIVLGLAQGLIMPCVFDHLAKWSPEQERNRLGAFSHTGYDCGMVLAMALSGVIAESSMGWPGISYVSAGLCFVWCLLWLIFAANNPGDSKYISEVEKLYIESSNNQEVERKMQIPWRAIFTSIPFIALLVVRSAEQWGLTTLETQIPSYLNGVLKMEIRSNAFFSALPFLASWLISYIFMILADILQNRQILSLTAIRKVINSVAYWIPALGFIAMGFLDENQKTWALSIMIFSTAINGGEIIGSSLNAIDLSPNHAGLLYSIINTVASVVALMSPLAAGFIVTDVHSRYQWQMVFVIAAVVFIVGNLVYIIFGTAKVQSWNSIEEDKTYPELEDIESESDSCKHKTSFLNRNVGNPLSY</sequence>
<dbReference type="InterPro" id="IPR036259">
    <property type="entry name" value="MFS_trans_sf"/>
</dbReference>
<accession>A0A1I8NQW3</accession>
<evidence type="ECO:0000259" key="14">
    <source>
        <dbReference type="PROSITE" id="PS50850"/>
    </source>
</evidence>
<keyword evidence="4 13" id="KW-0812">Transmembrane</keyword>
<feature type="transmembrane region" description="Helical" evidence="13">
    <location>
        <begin position="327"/>
        <end position="342"/>
    </location>
</feature>
<feature type="transmembrane region" description="Helical" evidence="13">
    <location>
        <begin position="92"/>
        <end position="111"/>
    </location>
</feature>
<dbReference type="KEGG" id="scac:106091530"/>
<keyword evidence="8" id="KW-0406">Ion transport</keyword>
<dbReference type="InterPro" id="IPR011701">
    <property type="entry name" value="MFS"/>
</dbReference>
<keyword evidence="5" id="KW-0769">Symport</keyword>
<dbReference type="GO" id="GO:0015293">
    <property type="term" value="F:symporter activity"/>
    <property type="evidence" value="ECO:0007669"/>
    <property type="project" value="UniProtKB-KW"/>
</dbReference>
<evidence type="ECO:0000313" key="15">
    <source>
        <dbReference type="EnsemblMetazoa" id="SCAU001238-PB"/>
    </source>
</evidence>
<dbReference type="EnsemblMetazoa" id="SCAU001238-RB">
    <property type="protein sequence ID" value="SCAU001238-PB"/>
    <property type="gene ID" value="SCAU001238"/>
</dbReference>
<evidence type="ECO:0000256" key="5">
    <source>
        <dbReference type="ARBA" id="ARBA00022847"/>
    </source>
</evidence>
<dbReference type="CDD" id="cd17318">
    <property type="entry name" value="MFS_SLC17"/>
    <property type="match status" value="1"/>
</dbReference>
<evidence type="ECO:0000256" key="1">
    <source>
        <dbReference type="ARBA" id="ARBA00004141"/>
    </source>
</evidence>
<protein>
    <recommendedName>
        <fullName evidence="12">Putative inorganic phosphate cotransporter</fullName>
    </recommendedName>
</protein>
<evidence type="ECO:0000256" key="3">
    <source>
        <dbReference type="ARBA" id="ARBA00022448"/>
    </source>
</evidence>
<comment type="function">
    <text evidence="11">May be an inorganic phosphate cotransporter.</text>
</comment>
<feature type="transmembrane region" description="Helical" evidence="13">
    <location>
        <begin position="183"/>
        <end position="204"/>
    </location>
</feature>
<evidence type="ECO:0000313" key="16">
    <source>
        <dbReference type="Proteomes" id="UP000095300"/>
    </source>
</evidence>
<keyword evidence="9 13" id="KW-0472">Membrane</keyword>
<dbReference type="PANTHER" id="PTHR11662:SF280">
    <property type="entry name" value="FI21844P1-RELATED"/>
    <property type="match status" value="1"/>
</dbReference>
<dbReference type="PANTHER" id="PTHR11662">
    <property type="entry name" value="SOLUTE CARRIER FAMILY 17"/>
    <property type="match status" value="1"/>
</dbReference>
<evidence type="ECO:0000256" key="7">
    <source>
        <dbReference type="ARBA" id="ARBA00023053"/>
    </source>
</evidence>
<feature type="transmembrane region" description="Helical" evidence="13">
    <location>
        <begin position="160"/>
        <end position="177"/>
    </location>
</feature>
<dbReference type="OrthoDB" id="2985014at2759"/>
<proteinExistence type="inferred from homology"/>
<dbReference type="Gene3D" id="1.20.1250.20">
    <property type="entry name" value="MFS general substrate transporter like domains"/>
    <property type="match status" value="2"/>
</dbReference>
<feature type="transmembrane region" description="Helical" evidence="13">
    <location>
        <begin position="382"/>
        <end position="407"/>
    </location>
</feature>
<name>A0A1I8NQW3_STOCA</name>
<dbReference type="VEuPathDB" id="VectorBase:SCAU001238"/>
<dbReference type="STRING" id="35570.A0A1I8NQW3"/>
<evidence type="ECO:0000256" key="6">
    <source>
        <dbReference type="ARBA" id="ARBA00022989"/>
    </source>
</evidence>
<evidence type="ECO:0000256" key="12">
    <source>
        <dbReference type="ARBA" id="ARBA00068450"/>
    </source>
</evidence>
<feature type="transmembrane region" description="Helical" evidence="13">
    <location>
        <begin position="21"/>
        <end position="43"/>
    </location>
</feature>
<dbReference type="FunFam" id="1.20.1250.20:FF:000003">
    <property type="entry name" value="Solute carrier family 17 member 3"/>
    <property type="match status" value="1"/>
</dbReference>
<dbReference type="GO" id="GO:0006820">
    <property type="term" value="P:monoatomic anion transport"/>
    <property type="evidence" value="ECO:0007669"/>
    <property type="project" value="TreeGrafter"/>
</dbReference>
<dbReference type="InterPro" id="IPR020846">
    <property type="entry name" value="MFS_dom"/>
</dbReference>
<evidence type="ECO:0000256" key="8">
    <source>
        <dbReference type="ARBA" id="ARBA00023065"/>
    </source>
</evidence>
<evidence type="ECO:0000256" key="13">
    <source>
        <dbReference type="SAM" id="Phobius"/>
    </source>
</evidence>
<evidence type="ECO:0000256" key="10">
    <source>
        <dbReference type="ARBA" id="ARBA00023201"/>
    </source>
</evidence>
<feature type="transmembrane region" description="Helical" evidence="13">
    <location>
        <begin position="63"/>
        <end position="85"/>
    </location>
</feature>
<feature type="domain" description="Major facilitator superfamily (MFS) profile" evidence="14">
    <location>
        <begin position="21"/>
        <end position="441"/>
    </location>
</feature>
<keyword evidence="10" id="KW-0739">Sodium transport</keyword>
<dbReference type="GO" id="GO:0006814">
    <property type="term" value="P:sodium ion transport"/>
    <property type="evidence" value="ECO:0007669"/>
    <property type="project" value="UniProtKB-KW"/>
</dbReference>
<dbReference type="FunFam" id="1.20.1250.20:FF:000144">
    <property type="entry name" value="Picot, isoform B"/>
    <property type="match status" value="1"/>
</dbReference>
<reference evidence="15" key="1">
    <citation type="submission" date="2020-05" db="UniProtKB">
        <authorList>
            <consortium name="EnsemblMetazoa"/>
        </authorList>
    </citation>
    <scope>IDENTIFICATION</scope>
    <source>
        <strain evidence="15">USDA</strain>
    </source>
</reference>
<dbReference type="GO" id="GO:0016020">
    <property type="term" value="C:membrane"/>
    <property type="evidence" value="ECO:0007669"/>
    <property type="project" value="UniProtKB-SubCell"/>
</dbReference>
<keyword evidence="7" id="KW-0915">Sodium</keyword>
<feature type="transmembrane region" description="Helical" evidence="13">
    <location>
        <begin position="285"/>
        <end position="306"/>
    </location>
</feature>
<feature type="transmembrane region" description="Helical" evidence="13">
    <location>
        <begin position="413"/>
        <end position="436"/>
    </location>
</feature>